<gene>
    <name evidence="2" type="ORF">LVIROSA_LOCUS4043</name>
</gene>
<organism evidence="2 3">
    <name type="scientific">Lactuca virosa</name>
    <dbReference type="NCBI Taxonomy" id="75947"/>
    <lineage>
        <taxon>Eukaryota</taxon>
        <taxon>Viridiplantae</taxon>
        <taxon>Streptophyta</taxon>
        <taxon>Embryophyta</taxon>
        <taxon>Tracheophyta</taxon>
        <taxon>Spermatophyta</taxon>
        <taxon>Magnoliopsida</taxon>
        <taxon>eudicotyledons</taxon>
        <taxon>Gunneridae</taxon>
        <taxon>Pentapetalae</taxon>
        <taxon>asterids</taxon>
        <taxon>campanulids</taxon>
        <taxon>Asterales</taxon>
        <taxon>Asteraceae</taxon>
        <taxon>Cichorioideae</taxon>
        <taxon>Cichorieae</taxon>
        <taxon>Lactucinae</taxon>
        <taxon>Lactuca</taxon>
    </lineage>
</organism>
<evidence type="ECO:0008006" key="4">
    <source>
        <dbReference type="Google" id="ProtNLM"/>
    </source>
</evidence>
<name>A0AAU9LRP7_9ASTR</name>
<dbReference type="Proteomes" id="UP001157418">
    <property type="component" value="Unassembled WGS sequence"/>
</dbReference>
<keyword evidence="3" id="KW-1185">Reference proteome</keyword>
<accession>A0AAU9LRP7</accession>
<feature type="region of interest" description="Disordered" evidence="1">
    <location>
        <begin position="37"/>
        <end position="90"/>
    </location>
</feature>
<comment type="caution">
    <text evidence="2">The sequence shown here is derived from an EMBL/GenBank/DDBJ whole genome shotgun (WGS) entry which is preliminary data.</text>
</comment>
<evidence type="ECO:0000313" key="3">
    <source>
        <dbReference type="Proteomes" id="UP001157418"/>
    </source>
</evidence>
<sequence length="126" mass="13859">MVNGLPYNLDISGCFGPFPNNLGLIENQTDVNFDSAHDKRRRTVRNTKGTPVDVSDFPPPQPNIDLNCMPIPSQIPLPDSDTDSPSPSTEIRNTVVIGNMLGFDVDEENLVLKEVFGEAGENNTFR</sequence>
<evidence type="ECO:0000256" key="1">
    <source>
        <dbReference type="SAM" id="MobiDB-lite"/>
    </source>
</evidence>
<dbReference type="EMBL" id="CAKMRJ010000002">
    <property type="protein sequence ID" value="CAH1416267.1"/>
    <property type="molecule type" value="Genomic_DNA"/>
</dbReference>
<dbReference type="AlphaFoldDB" id="A0AAU9LRP7"/>
<evidence type="ECO:0000313" key="2">
    <source>
        <dbReference type="EMBL" id="CAH1416267.1"/>
    </source>
</evidence>
<protein>
    <recommendedName>
        <fullName evidence="4">RRM domain-containing protein</fullName>
    </recommendedName>
</protein>
<proteinExistence type="predicted"/>
<reference evidence="2 3" key="1">
    <citation type="submission" date="2022-01" db="EMBL/GenBank/DDBJ databases">
        <authorList>
            <person name="Xiong W."/>
            <person name="Schranz E."/>
        </authorList>
    </citation>
    <scope>NUCLEOTIDE SEQUENCE [LARGE SCALE GENOMIC DNA]</scope>
</reference>